<gene>
    <name evidence="4" type="primary">rpsO</name>
    <name evidence="4" type="synonym">rps15</name>
    <name evidence="7" type="ORF">UH38_09280</name>
</gene>
<dbReference type="Proteomes" id="UP000032452">
    <property type="component" value="Unassembled WGS sequence"/>
</dbReference>
<keyword evidence="2 4" id="KW-0687">Ribonucleoprotein</keyword>
<evidence type="ECO:0000256" key="5">
    <source>
        <dbReference type="RuleBase" id="RU003919"/>
    </source>
</evidence>
<dbReference type="InterPro" id="IPR009068">
    <property type="entry name" value="uS15_NS1_RNA-bd_sf"/>
</dbReference>
<evidence type="ECO:0000313" key="8">
    <source>
        <dbReference type="Proteomes" id="UP000032452"/>
    </source>
</evidence>
<dbReference type="EMBL" id="JYON01000008">
    <property type="protein sequence ID" value="KJH71915.1"/>
    <property type="molecule type" value="Genomic_DNA"/>
</dbReference>
<dbReference type="GO" id="GO:0022627">
    <property type="term" value="C:cytosolic small ribosomal subunit"/>
    <property type="evidence" value="ECO:0007669"/>
    <property type="project" value="TreeGrafter"/>
</dbReference>
<protein>
    <recommendedName>
        <fullName evidence="4">Small ribosomal subunit protein uS15</fullName>
    </recommendedName>
</protein>
<accession>A0A0D8ZT51</accession>
<dbReference type="GO" id="GO:0006412">
    <property type="term" value="P:translation"/>
    <property type="evidence" value="ECO:0007669"/>
    <property type="project" value="UniProtKB-UniRule"/>
</dbReference>
<dbReference type="InterPro" id="IPR005290">
    <property type="entry name" value="Ribosomal_uS15_bac-type"/>
</dbReference>
<dbReference type="Pfam" id="PF00312">
    <property type="entry name" value="Ribosomal_S15"/>
    <property type="match status" value="1"/>
</dbReference>
<dbReference type="PROSITE" id="PS00362">
    <property type="entry name" value="RIBOSOMAL_S15"/>
    <property type="match status" value="1"/>
</dbReference>
<dbReference type="SMART" id="SM01387">
    <property type="entry name" value="Ribosomal_S15"/>
    <property type="match status" value="1"/>
</dbReference>
<comment type="function">
    <text evidence="4 6">One of the primary rRNA binding proteins, it binds directly to 16S rRNA where it helps nucleate assembly of the platform of the 30S subunit by binding and bridging several RNA helices of the 16S rRNA.</text>
</comment>
<dbReference type="NCBIfam" id="TIGR00952">
    <property type="entry name" value="S15_bact"/>
    <property type="match status" value="1"/>
</dbReference>
<dbReference type="InterPro" id="IPR000589">
    <property type="entry name" value="Ribosomal_uS15"/>
</dbReference>
<comment type="caution">
    <text evidence="7">The sequence shown here is derived from an EMBL/GenBank/DDBJ whole genome shotgun (WGS) entry which is preliminary data.</text>
</comment>
<dbReference type="PATRIC" id="fig|1618023.3.peg.3600"/>
<dbReference type="GO" id="GO:0019843">
    <property type="term" value="F:rRNA binding"/>
    <property type="evidence" value="ECO:0007669"/>
    <property type="project" value="UniProtKB-UniRule"/>
</dbReference>
<dbReference type="Gene3D" id="6.10.250.3130">
    <property type="match status" value="1"/>
</dbReference>
<dbReference type="Gene3D" id="1.10.287.10">
    <property type="entry name" value="S15/NS1, RNA-binding"/>
    <property type="match status" value="1"/>
</dbReference>
<organism evidence="7 8">
    <name type="scientific">Aliterella atlantica CENA595</name>
    <dbReference type="NCBI Taxonomy" id="1618023"/>
    <lineage>
        <taxon>Bacteria</taxon>
        <taxon>Bacillati</taxon>
        <taxon>Cyanobacteriota</taxon>
        <taxon>Cyanophyceae</taxon>
        <taxon>Chroococcidiopsidales</taxon>
        <taxon>Aliterellaceae</taxon>
        <taxon>Aliterella</taxon>
    </lineage>
</organism>
<evidence type="ECO:0000256" key="3">
    <source>
        <dbReference type="ARBA" id="ARBA00064542"/>
    </source>
</evidence>
<evidence type="ECO:0000256" key="6">
    <source>
        <dbReference type="RuleBase" id="RU004524"/>
    </source>
</evidence>
<evidence type="ECO:0000313" key="7">
    <source>
        <dbReference type="EMBL" id="KJH71915.1"/>
    </source>
</evidence>
<dbReference type="SUPFAM" id="SSF47060">
    <property type="entry name" value="S15/NS1 RNA-binding domain"/>
    <property type="match status" value="1"/>
</dbReference>
<reference evidence="7 8" key="1">
    <citation type="submission" date="2015-02" db="EMBL/GenBank/DDBJ databases">
        <title>Draft genome of a novel marine cyanobacterium (Chroococcales) isolated from South Atlantic Ocean.</title>
        <authorList>
            <person name="Rigonato J."/>
            <person name="Alvarenga D.O."/>
            <person name="Branco L.H."/>
            <person name="Varani A.M."/>
            <person name="Brandini F.P."/>
            <person name="Fiore M.F."/>
        </authorList>
    </citation>
    <scope>NUCLEOTIDE SEQUENCE [LARGE SCALE GENOMIC DNA]</scope>
    <source>
        <strain evidence="7 8">CENA595</strain>
    </source>
</reference>
<dbReference type="FunFam" id="1.10.287.10:FF:000002">
    <property type="entry name" value="30S ribosomal protein S15"/>
    <property type="match status" value="1"/>
</dbReference>
<sequence>MALTQQRKQELIADYQVHETDTGSSEVQIAMLTERINRLSEHLKANQQDHSSRRGLLKIIGQRKQLLAYVQKSNKEKYQALIARLGIRG</sequence>
<name>A0A0D8ZT51_9CYAN</name>
<keyword evidence="4 6" id="KW-0694">RNA-binding</keyword>
<comment type="similarity">
    <text evidence="4 5">Belongs to the universal ribosomal protein uS15 family.</text>
</comment>
<keyword evidence="1 4" id="KW-0689">Ribosomal protein</keyword>
<keyword evidence="8" id="KW-1185">Reference proteome</keyword>
<evidence type="ECO:0000256" key="2">
    <source>
        <dbReference type="ARBA" id="ARBA00023274"/>
    </source>
</evidence>
<evidence type="ECO:0000256" key="1">
    <source>
        <dbReference type="ARBA" id="ARBA00022980"/>
    </source>
</evidence>
<comment type="subunit">
    <text evidence="3 4">Part of the 30S ribosomal subunit. Forms a bridge to the 50S subunit in the 70S ribosome, contacting the 23S rRNA.</text>
</comment>
<dbReference type="OrthoDB" id="9799262at2"/>
<dbReference type="STRING" id="1618023.UH38_09280"/>
<dbReference type="PANTHER" id="PTHR23321:SF26">
    <property type="entry name" value="SMALL RIBOSOMAL SUBUNIT PROTEIN US15M"/>
    <property type="match status" value="1"/>
</dbReference>
<dbReference type="PANTHER" id="PTHR23321">
    <property type="entry name" value="RIBOSOMAL PROTEIN S15, BACTERIAL AND ORGANELLAR"/>
    <property type="match status" value="1"/>
</dbReference>
<dbReference type="CDD" id="cd00353">
    <property type="entry name" value="Ribosomal_S15p_S13e"/>
    <property type="match status" value="1"/>
</dbReference>
<dbReference type="AlphaFoldDB" id="A0A0D8ZT51"/>
<comment type="function">
    <text evidence="4">Forms an intersubunit bridge (bridge B4) with the 23S rRNA of the 50S subunit in the ribosome.</text>
</comment>
<dbReference type="RefSeq" id="WP_045054382.1">
    <property type="nucleotide sequence ID" value="NZ_CAWMDP010000041.1"/>
</dbReference>
<dbReference type="GO" id="GO:0003735">
    <property type="term" value="F:structural constituent of ribosome"/>
    <property type="evidence" value="ECO:0007669"/>
    <property type="project" value="InterPro"/>
</dbReference>
<keyword evidence="4 6" id="KW-0699">rRNA-binding</keyword>
<evidence type="ECO:0000256" key="4">
    <source>
        <dbReference type="HAMAP-Rule" id="MF_01343"/>
    </source>
</evidence>
<proteinExistence type="inferred from homology"/>
<dbReference type="HAMAP" id="MF_01343_B">
    <property type="entry name" value="Ribosomal_uS15_B"/>
    <property type="match status" value="1"/>
</dbReference>